<dbReference type="AlphaFoldDB" id="A0AAV9N2T7"/>
<evidence type="ECO:0000313" key="7">
    <source>
        <dbReference type="EMBL" id="KAK5048084.1"/>
    </source>
</evidence>
<keyword evidence="8" id="KW-1185">Reference proteome</keyword>
<evidence type="ECO:0000259" key="6">
    <source>
        <dbReference type="Pfam" id="PF00324"/>
    </source>
</evidence>
<proteinExistence type="predicted"/>
<evidence type="ECO:0000256" key="2">
    <source>
        <dbReference type="ARBA" id="ARBA00022692"/>
    </source>
</evidence>
<dbReference type="Pfam" id="PF00324">
    <property type="entry name" value="AA_permease"/>
    <property type="match status" value="1"/>
</dbReference>
<dbReference type="RefSeq" id="XP_064703590.1">
    <property type="nucleotide sequence ID" value="XM_064849835.1"/>
</dbReference>
<feature type="transmembrane region" description="Helical" evidence="5">
    <location>
        <begin position="61"/>
        <end position="88"/>
    </location>
</feature>
<comment type="subcellular location">
    <subcellularLocation>
        <location evidence="1">Membrane</location>
        <topology evidence="1">Multi-pass membrane protein</topology>
    </subcellularLocation>
</comment>
<dbReference type="EMBL" id="JAVRRD010000023">
    <property type="protein sequence ID" value="KAK5048084.1"/>
    <property type="molecule type" value="Genomic_DNA"/>
</dbReference>
<dbReference type="GeneID" id="89974446"/>
<evidence type="ECO:0000313" key="8">
    <source>
        <dbReference type="Proteomes" id="UP001358417"/>
    </source>
</evidence>
<dbReference type="Gene3D" id="1.20.1740.10">
    <property type="entry name" value="Amino acid/polyamine transporter I"/>
    <property type="match status" value="1"/>
</dbReference>
<evidence type="ECO:0000256" key="1">
    <source>
        <dbReference type="ARBA" id="ARBA00004141"/>
    </source>
</evidence>
<keyword evidence="2 5" id="KW-0812">Transmembrane</keyword>
<feature type="transmembrane region" description="Helical" evidence="5">
    <location>
        <begin position="31"/>
        <end position="49"/>
    </location>
</feature>
<dbReference type="GO" id="GO:0015171">
    <property type="term" value="F:amino acid transmembrane transporter activity"/>
    <property type="evidence" value="ECO:0007669"/>
    <property type="project" value="TreeGrafter"/>
</dbReference>
<dbReference type="PANTHER" id="PTHR43341">
    <property type="entry name" value="AMINO ACID PERMEASE"/>
    <property type="match status" value="1"/>
</dbReference>
<dbReference type="InterPro" id="IPR004841">
    <property type="entry name" value="AA-permease/SLC12A_dom"/>
</dbReference>
<name>A0AAV9N2T7_9EURO</name>
<keyword evidence="4 5" id="KW-0472">Membrane</keyword>
<dbReference type="PANTHER" id="PTHR43341:SF9">
    <property type="entry name" value="DICARBOXYLIC AMINO ACID PERMEASE"/>
    <property type="match status" value="1"/>
</dbReference>
<comment type="caution">
    <text evidence="7">The sequence shown here is derived from an EMBL/GenBank/DDBJ whole genome shotgun (WGS) entry which is preliminary data.</text>
</comment>
<reference evidence="7 8" key="1">
    <citation type="submission" date="2023-08" db="EMBL/GenBank/DDBJ databases">
        <title>Black Yeasts Isolated from many extreme environments.</title>
        <authorList>
            <person name="Coleine C."/>
            <person name="Stajich J.E."/>
            <person name="Selbmann L."/>
        </authorList>
    </citation>
    <scope>NUCLEOTIDE SEQUENCE [LARGE SCALE GENOMIC DNA]</scope>
    <source>
        <strain evidence="7 8">CCFEE 5792</strain>
    </source>
</reference>
<dbReference type="GO" id="GO:0016020">
    <property type="term" value="C:membrane"/>
    <property type="evidence" value="ECO:0007669"/>
    <property type="project" value="UniProtKB-SubCell"/>
</dbReference>
<feature type="domain" description="Amino acid permease/ SLC12A" evidence="6">
    <location>
        <begin position="4"/>
        <end position="161"/>
    </location>
</feature>
<dbReference type="InterPro" id="IPR050524">
    <property type="entry name" value="APC_YAT"/>
</dbReference>
<sequence>MTDIYVASRCVYGLARDSQAPRVLAKALDNGNPIMAVILSSLFVLVGYLNSSKSAASVFQYFVSLVTVFAVLNWIAVLISFLCFRRALKAQGIQVKELPYVGYLQPYGAYYALVISFAILIFNGYDAFVPHFKARTFVLKYLGIVLFGGNFLFWKLFKRTGWLRPAEVDLFTDRQELRDVVQGADAQ</sequence>
<feature type="transmembrane region" description="Helical" evidence="5">
    <location>
        <begin position="108"/>
        <end position="125"/>
    </location>
</feature>
<dbReference type="Proteomes" id="UP001358417">
    <property type="component" value="Unassembled WGS sequence"/>
</dbReference>
<feature type="transmembrane region" description="Helical" evidence="5">
    <location>
        <begin position="137"/>
        <end position="157"/>
    </location>
</feature>
<protein>
    <recommendedName>
        <fullName evidence="6">Amino acid permease/ SLC12A domain-containing protein</fullName>
    </recommendedName>
</protein>
<evidence type="ECO:0000256" key="3">
    <source>
        <dbReference type="ARBA" id="ARBA00022989"/>
    </source>
</evidence>
<gene>
    <name evidence="7" type="ORF">LTR84_006274</name>
</gene>
<accession>A0AAV9N2T7</accession>
<organism evidence="7 8">
    <name type="scientific">Exophiala bonariae</name>
    <dbReference type="NCBI Taxonomy" id="1690606"/>
    <lineage>
        <taxon>Eukaryota</taxon>
        <taxon>Fungi</taxon>
        <taxon>Dikarya</taxon>
        <taxon>Ascomycota</taxon>
        <taxon>Pezizomycotina</taxon>
        <taxon>Eurotiomycetes</taxon>
        <taxon>Chaetothyriomycetidae</taxon>
        <taxon>Chaetothyriales</taxon>
        <taxon>Herpotrichiellaceae</taxon>
        <taxon>Exophiala</taxon>
    </lineage>
</organism>
<keyword evidence="3 5" id="KW-1133">Transmembrane helix</keyword>
<evidence type="ECO:0000256" key="5">
    <source>
        <dbReference type="SAM" id="Phobius"/>
    </source>
</evidence>
<evidence type="ECO:0000256" key="4">
    <source>
        <dbReference type="ARBA" id="ARBA00023136"/>
    </source>
</evidence>